<accession>A0A9W7CEH2</accession>
<dbReference type="AlphaFoldDB" id="A0A9W7CEH2"/>
<keyword evidence="1" id="KW-0812">Transmembrane</keyword>
<name>A0A9W7CEH2_9STRA</name>
<evidence type="ECO:0000313" key="2">
    <source>
        <dbReference type="EMBL" id="GMI08435.1"/>
    </source>
</evidence>
<keyword evidence="1" id="KW-0472">Membrane</keyword>
<feature type="transmembrane region" description="Helical" evidence="1">
    <location>
        <begin position="12"/>
        <end position="30"/>
    </location>
</feature>
<evidence type="ECO:0000313" key="3">
    <source>
        <dbReference type="Proteomes" id="UP001165122"/>
    </source>
</evidence>
<proteinExistence type="predicted"/>
<comment type="caution">
    <text evidence="2">The sequence shown here is derived from an EMBL/GenBank/DDBJ whole genome shotgun (WGS) entry which is preliminary data.</text>
</comment>
<protein>
    <submittedName>
        <fullName evidence="2">Uncharacterized protein</fullName>
    </submittedName>
</protein>
<sequence>MKISLSLKSVSNSLVCPLLAIITLLLLYFIKWGWTLRSYGHVNDNAVFSNWLCFQKKEKSSWLEMGWLWLIFVKTMLFVIGFDLLYVKYVATNPTLGTEYKALANTGMALFKSTLLNEQKISMDTMAVMQTLTAITTAQFTTIPDTQTTVILH</sequence>
<dbReference type="Proteomes" id="UP001165122">
    <property type="component" value="Unassembled WGS sequence"/>
</dbReference>
<dbReference type="EMBL" id="BRXW01000123">
    <property type="protein sequence ID" value="GMI08435.1"/>
    <property type="molecule type" value="Genomic_DNA"/>
</dbReference>
<feature type="transmembrane region" description="Helical" evidence="1">
    <location>
        <begin position="67"/>
        <end position="87"/>
    </location>
</feature>
<organism evidence="2 3">
    <name type="scientific">Triparma laevis f. longispina</name>
    <dbReference type="NCBI Taxonomy" id="1714387"/>
    <lineage>
        <taxon>Eukaryota</taxon>
        <taxon>Sar</taxon>
        <taxon>Stramenopiles</taxon>
        <taxon>Ochrophyta</taxon>
        <taxon>Bolidophyceae</taxon>
        <taxon>Parmales</taxon>
        <taxon>Triparmaceae</taxon>
        <taxon>Triparma</taxon>
    </lineage>
</organism>
<gene>
    <name evidence="2" type="ORF">TrLO_g4648</name>
</gene>
<evidence type="ECO:0000256" key="1">
    <source>
        <dbReference type="SAM" id="Phobius"/>
    </source>
</evidence>
<reference evidence="3" key="1">
    <citation type="journal article" date="2023" name="Commun. Biol.">
        <title>Genome analysis of Parmales, the sister group of diatoms, reveals the evolutionary specialization of diatoms from phago-mixotrophs to photoautotrophs.</title>
        <authorList>
            <person name="Ban H."/>
            <person name="Sato S."/>
            <person name="Yoshikawa S."/>
            <person name="Yamada K."/>
            <person name="Nakamura Y."/>
            <person name="Ichinomiya M."/>
            <person name="Sato N."/>
            <person name="Blanc-Mathieu R."/>
            <person name="Endo H."/>
            <person name="Kuwata A."/>
            <person name="Ogata H."/>
        </authorList>
    </citation>
    <scope>NUCLEOTIDE SEQUENCE [LARGE SCALE GENOMIC DNA]</scope>
    <source>
        <strain evidence="3">NIES 3700</strain>
    </source>
</reference>
<keyword evidence="3" id="KW-1185">Reference proteome</keyword>
<keyword evidence="1" id="KW-1133">Transmembrane helix</keyword>